<dbReference type="OrthoDB" id="3068901at2759"/>
<dbReference type="STRING" id="93625.A0A409XD23"/>
<feature type="coiled-coil region" evidence="2">
    <location>
        <begin position="532"/>
        <end position="566"/>
    </location>
</feature>
<dbReference type="PANTHER" id="PTHR10039">
    <property type="entry name" value="AMELOGENIN"/>
    <property type="match status" value="1"/>
</dbReference>
<dbReference type="SUPFAM" id="SSF52540">
    <property type="entry name" value="P-loop containing nucleoside triphosphate hydrolases"/>
    <property type="match status" value="2"/>
</dbReference>
<sequence>MPPMFSSHTVITGGHYQQVNNYSKGAWDRLVDAASPAAFHNSRDRRDPPKCHPNTRVAMLKHIMDWIHGLDPAMQNALIVWLYGPAGAGKSAIAQSIAELCYKEGILIASYFFSRFDSTRNHERSLIATIAYQTSLYIPNFRERIETTINHDPLIFDRSLTVQMSALVIQPLQDCISSDTSAPTRVVIIDGLDECEDRQGQIEILTTISKALEQHRLPFIFLIASRPEHAIRTAFGYEYLKDITMSVPLDNEYRPSDDIRLFLQDSFTEIKKTHLFRADIPDAWPDGDILESLVKKSSGQFIYASTVIKFVKCCRHRPPQRLEIVLGLRPVQRDMPFAELDALYMHIFSSMEDPEAVLQILAYEFLTSGMLFYDGINLDLLSLHPGDVVELLCDLTSLVSVTARERREIKLDIFHASLEDFLLDQSRSQQFWINSKVRQAEFAHLYIHYLKGQWANGIDILRPEFASIDSSSNPSAKSNPRKLDGHGIPTLNINIASLLSTRTTYLAKLSLLHALDTLDAHAQENAEPCRDLEAMRRKLRACEEARESVQRERDESRERVERLVESIASLTHTSTSINTGTRKGTNTIIINITSAITTTTTGIRTRCAWDRLVDAASPAAFHDSSDRRDPPKCHPNTRVAVLKHIMDWIHGLEPETRNALIVWLYGPAGGGKSAIAQSIAELCYEEGILIASYFFSRFDSTRNHPRSLIPTIAYQAALCIPEIRERIKASIDHDPLIFSRSLSVQISTLVIDPLQDYISFDTPAPARVIIIDGLDECEDRKGQVEILTTISKALQQHHLPFIFLIASRPEHDIRTTFGDVYLKDVTKSMTLDDKYCPSDDIRLFLQDSFAKIKETHPFRADIPATWPDGDILKSLVNKSSGQFIYASTVIKFVKSSRHRPPQRLEIVLGLRSARRDMPFAELDALYMHILSSVEDPDVVLQVIAHEILVSGMDTYNGFDLDLFSLHSGDIFELFCDLTSLVSVTLWGRMAELHFFHASFKDFLLDHSRSQQFWINAKIWHAEFVHLYIHYLADRPPTIDDGAVYVLLYHFDNATATPNLVEDMRKICIWSIFLKCHGIIWFPLFLDIINKVEFENWTELYSHQIRLFDQFAQGVLEQMYLWPTLTALVAVFNLHPKMWSLEGQSVLFQLKNGFRKLDTLSFEIMTHYSLGYREFIGEFLMNPTHCGIHGLTGKSQVTHCTNGVIKEKQWRSSPIADPPPPKDFQQKKSNNAPFGGGNAIAHIFYRGHVQLAFGLRFVVSHLCYAKQIDRKT</sequence>
<dbReference type="AlphaFoldDB" id="A0A409XD23"/>
<dbReference type="InParanoid" id="A0A409XD23"/>
<keyword evidence="1" id="KW-0677">Repeat</keyword>
<evidence type="ECO:0000256" key="2">
    <source>
        <dbReference type="SAM" id="Coils"/>
    </source>
</evidence>
<comment type="caution">
    <text evidence="5">The sequence shown here is derived from an EMBL/GenBank/DDBJ whole genome shotgun (WGS) entry which is preliminary data.</text>
</comment>
<organism evidence="5 6">
    <name type="scientific">Psilocybe cyanescens</name>
    <dbReference type="NCBI Taxonomy" id="93625"/>
    <lineage>
        <taxon>Eukaryota</taxon>
        <taxon>Fungi</taxon>
        <taxon>Dikarya</taxon>
        <taxon>Basidiomycota</taxon>
        <taxon>Agaricomycotina</taxon>
        <taxon>Agaricomycetes</taxon>
        <taxon>Agaricomycetidae</taxon>
        <taxon>Agaricales</taxon>
        <taxon>Agaricineae</taxon>
        <taxon>Strophariaceae</taxon>
        <taxon>Psilocybe</taxon>
    </lineage>
</organism>
<proteinExistence type="predicted"/>
<feature type="region of interest" description="Disordered" evidence="3">
    <location>
        <begin position="1210"/>
        <end position="1230"/>
    </location>
</feature>
<gene>
    <name evidence="5" type="ORF">CVT25_010258</name>
</gene>
<name>A0A409XD23_PSICY</name>
<evidence type="ECO:0000259" key="4">
    <source>
        <dbReference type="Pfam" id="PF24883"/>
    </source>
</evidence>
<evidence type="ECO:0000256" key="1">
    <source>
        <dbReference type="ARBA" id="ARBA00022737"/>
    </source>
</evidence>
<feature type="domain" description="Nephrocystin 3-like N-terminal" evidence="4">
    <location>
        <begin position="76"/>
        <end position="226"/>
    </location>
</feature>
<dbReference type="PANTHER" id="PTHR10039:SF14">
    <property type="entry name" value="NACHT DOMAIN-CONTAINING PROTEIN"/>
    <property type="match status" value="1"/>
</dbReference>
<dbReference type="EMBL" id="NHYD01002053">
    <property type="protein sequence ID" value="PPQ88672.1"/>
    <property type="molecule type" value="Genomic_DNA"/>
</dbReference>
<dbReference type="Pfam" id="PF24883">
    <property type="entry name" value="NPHP3_N"/>
    <property type="match status" value="2"/>
</dbReference>
<reference evidence="5 6" key="1">
    <citation type="journal article" date="2018" name="Evol. Lett.">
        <title>Horizontal gene cluster transfer increased hallucinogenic mushroom diversity.</title>
        <authorList>
            <person name="Reynolds H.T."/>
            <person name="Vijayakumar V."/>
            <person name="Gluck-Thaler E."/>
            <person name="Korotkin H.B."/>
            <person name="Matheny P.B."/>
            <person name="Slot J.C."/>
        </authorList>
    </citation>
    <scope>NUCLEOTIDE SEQUENCE [LARGE SCALE GENOMIC DNA]</scope>
    <source>
        <strain evidence="5 6">2631</strain>
    </source>
</reference>
<dbReference type="Proteomes" id="UP000283269">
    <property type="component" value="Unassembled WGS sequence"/>
</dbReference>
<dbReference type="InterPro" id="IPR056884">
    <property type="entry name" value="NPHP3-like_N"/>
</dbReference>
<evidence type="ECO:0000313" key="6">
    <source>
        <dbReference type="Proteomes" id="UP000283269"/>
    </source>
</evidence>
<dbReference type="InterPro" id="IPR027417">
    <property type="entry name" value="P-loop_NTPase"/>
</dbReference>
<evidence type="ECO:0000256" key="3">
    <source>
        <dbReference type="SAM" id="MobiDB-lite"/>
    </source>
</evidence>
<keyword evidence="6" id="KW-1185">Reference proteome</keyword>
<dbReference type="Gene3D" id="3.40.50.300">
    <property type="entry name" value="P-loop containing nucleotide triphosphate hydrolases"/>
    <property type="match status" value="2"/>
</dbReference>
<feature type="domain" description="Nephrocystin 3-like N-terminal" evidence="4">
    <location>
        <begin position="657"/>
        <end position="808"/>
    </location>
</feature>
<accession>A0A409XD23</accession>
<keyword evidence="2" id="KW-0175">Coiled coil</keyword>
<evidence type="ECO:0000313" key="5">
    <source>
        <dbReference type="EMBL" id="PPQ88672.1"/>
    </source>
</evidence>
<protein>
    <recommendedName>
        <fullName evidence="4">Nephrocystin 3-like N-terminal domain-containing protein</fullName>
    </recommendedName>
</protein>